<evidence type="ECO:0000313" key="4">
    <source>
        <dbReference type="EMBL" id="SEF46665.1"/>
    </source>
</evidence>
<dbReference type="Proteomes" id="UP000236751">
    <property type="component" value="Unassembled WGS sequence"/>
</dbReference>
<dbReference type="HOGENOM" id="CLU_535096_0_0_4"/>
<accession>Q2YAP6</accession>
<evidence type="ECO:0000313" key="6">
    <source>
        <dbReference type="Proteomes" id="UP000236751"/>
    </source>
</evidence>
<feature type="compositionally biased region" description="Low complexity" evidence="1">
    <location>
        <begin position="256"/>
        <end position="267"/>
    </location>
</feature>
<feature type="compositionally biased region" description="Polar residues" evidence="1">
    <location>
        <begin position="499"/>
        <end position="509"/>
    </location>
</feature>
<feature type="region of interest" description="Disordered" evidence="1">
    <location>
        <begin position="256"/>
        <end position="297"/>
    </location>
</feature>
<dbReference type="STRING" id="323848.Nmul_A0872"/>
<gene>
    <name evidence="3" type="ordered locus">Nmul_A0872</name>
    <name evidence="4" type="ORF">SAMN05216403_10241</name>
</gene>
<dbReference type="KEGG" id="nmu:Nmul_A0872"/>
<protein>
    <submittedName>
        <fullName evidence="3">Uncharacterized protein</fullName>
    </submittedName>
</protein>
<feature type="transmembrane region" description="Helical" evidence="2">
    <location>
        <begin position="186"/>
        <end position="207"/>
    </location>
</feature>
<feature type="compositionally biased region" description="Low complexity" evidence="1">
    <location>
        <begin position="275"/>
        <end position="288"/>
    </location>
</feature>
<reference evidence="5" key="2">
    <citation type="submission" date="2005-08" db="EMBL/GenBank/DDBJ databases">
        <title>Complete sequence of chromosome 1 of Nitrosospira multiformis ATCC 25196.</title>
        <authorList>
            <person name="Copeland A."/>
            <person name="Lucas S."/>
            <person name="Lapidus A."/>
            <person name="Barry K."/>
            <person name="Detter J.C."/>
            <person name="Glavina T."/>
            <person name="Hammon N."/>
            <person name="Israni S."/>
            <person name="Pitluck S."/>
            <person name="Chain P."/>
            <person name="Malfatti S."/>
            <person name="Shin M."/>
            <person name="Vergez L."/>
            <person name="Schmutz J."/>
            <person name="Larimer F."/>
            <person name="Land M."/>
            <person name="Hauser L."/>
            <person name="Kyrpides N."/>
            <person name="Lykidis A."/>
            <person name="Richardson P."/>
        </authorList>
    </citation>
    <scope>NUCLEOTIDE SEQUENCE [LARGE SCALE GENOMIC DNA]</scope>
    <source>
        <strain evidence="5">ATCC 25196 / NCIMB 11849 / C 71</strain>
    </source>
</reference>
<organism evidence="3 5">
    <name type="scientific">Nitrosospira multiformis (strain ATCC 25196 / NCIMB 11849 / C 71)</name>
    <dbReference type="NCBI Taxonomy" id="323848"/>
    <lineage>
        <taxon>Bacteria</taxon>
        <taxon>Pseudomonadati</taxon>
        <taxon>Pseudomonadota</taxon>
        <taxon>Betaproteobacteria</taxon>
        <taxon>Nitrosomonadales</taxon>
        <taxon>Nitrosomonadaceae</taxon>
        <taxon>Nitrosospira</taxon>
    </lineage>
</organism>
<feature type="region of interest" description="Disordered" evidence="1">
    <location>
        <begin position="475"/>
        <end position="509"/>
    </location>
</feature>
<keyword evidence="2" id="KW-1133">Transmembrane helix</keyword>
<keyword evidence="2" id="KW-0472">Membrane</keyword>
<feature type="transmembrane region" description="Helical" evidence="2">
    <location>
        <begin position="12"/>
        <end position="31"/>
    </location>
</feature>
<feature type="transmembrane region" description="Helical" evidence="2">
    <location>
        <begin position="219"/>
        <end position="241"/>
    </location>
</feature>
<keyword evidence="2" id="KW-0812">Transmembrane</keyword>
<dbReference type="EMBL" id="FNVK01000002">
    <property type="protein sequence ID" value="SEF46665.1"/>
    <property type="molecule type" value="Genomic_DNA"/>
</dbReference>
<reference evidence="3 5" key="3">
    <citation type="journal article" date="2008" name="Appl. Environ. Microbiol.">
        <title>Complete genome sequence of Nitrosospira multiformis, an ammonia-oxidizing bacterium from the soil environment.</title>
        <authorList>
            <person name="Norton J.M."/>
            <person name="Klotz M.G."/>
            <person name="Stein L.Y."/>
            <person name="Arp D.J."/>
            <person name="Bottomley P.J."/>
            <person name="Chain P.S."/>
            <person name="Hauser L.J."/>
            <person name="Land M.L."/>
            <person name="Larimer F.W."/>
            <person name="Shin M.W."/>
            <person name="Starkenburg S.R."/>
        </authorList>
    </citation>
    <scope>NUCLEOTIDE SEQUENCE [LARGE SCALE GENOMIC DNA]</scope>
    <source>
        <strain evidence="3">ATCC 25196</strain>
        <strain evidence="5">ATCC 25196 / NCIMB 11849 / C 71</strain>
    </source>
</reference>
<proteinExistence type="predicted"/>
<dbReference type="AlphaFoldDB" id="Q2YAP6"/>
<evidence type="ECO:0000313" key="5">
    <source>
        <dbReference type="Proteomes" id="UP000002718"/>
    </source>
</evidence>
<evidence type="ECO:0000256" key="2">
    <source>
        <dbReference type="SAM" id="Phobius"/>
    </source>
</evidence>
<keyword evidence="5" id="KW-1185">Reference proteome</keyword>
<name>Q2YAP6_NITMU</name>
<evidence type="ECO:0000313" key="3">
    <source>
        <dbReference type="EMBL" id="ABB74175.1"/>
    </source>
</evidence>
<dbReference type="Proteomes" id="UP000002718">
    <property type="component" value="Chromosome"/>
</dbReference>
<dbReference type="EMBL" id="CP000103">
    <property type="protein sequence ID" value="ABB74175.1"/>
    <property type="molecule type" value="Genomic_DNA"/>
</dbReference>
<reference evidence="4 6" key="4">
    <citation type="submission" date="2016-10" db="EMBL/GenBank/DDBJ databases">
        <authorList>
            <person name="de Groot N.N."/>
        </authorList>
    </citation>
    <scope>NUCLEOTIDE SEQUENCE [LARGE SCALE GENOMIC DNA]</scope>
    <source>
        <strain evidence="4 6">Nl13</strain>
    </source>
</reference>
<feature type="transmembrane region" description="Helical" evidence="2">
    <location>
        <begin position="60"/>
        <end position="83"/>
    </location>
</feature>
<reference evidence="3" key="1">
    <citation type="submission" date="2005-08" db="EMBL/GenBank/DDBJ databases">
        <title>Complete sequence of Chromosome 1 of Nitrosospira multiformis ATCC 25196.</title>
        <authorList>
            <consortium name="US DOE Joint Genome Institute"/>
            <person name="Copeland A."/>
            <person name="Lucas S."/>
            <person name="Lapidus A."/>
            <person name="Barry K."/>
            <person name="Detter J.C."/>
            <person name="Glavina T."/>
            <person name="Hammon N."/>
            <person name="Israni S."/>
            <person name="Pitluck S."/>
            <person name="Chain P."/>
            <person name="Malfatti S."/>
            <person name="Shin M."/>
            <person name="Vergez L."/>
            <person name="Schmutz J."/>
            <person name="Larimer F."/>
            <person name="Land M."/>
            <person name="Hauser L."/>
            <person name="Kyrpides N."/>
            <person name="Lykidis A."/>
            <person name="Richardson P."/>
        </authorList>
    </citation>
    <scope>NUCLEOTIDE SEQUENCE</scope>
    <source>
        <strain evidence="3">ATCC 25196</strain>
    </source>
</reference>
<dbReference type="eggNOG" id="COG4235">
    <property type="taxonomic scope" value="Bacteria"/>
</dbReference>
<feature type="transmembrane region" description="Helical" evidence="2">
    <location>
        <begin position="117"/>
        <end position="140"/>
    </location>
</feature>
<sequence>MDPNESKKWDMHWYDWLVFAVPTIFIASLGLESAFGTTPGPGTAAYRDFRAVAHWFDPVFFQYNLVMTLLAVLVVPSLALSYMMKMANRKERRLYRDVPPERRGEIRQRMGRRASFGTYRGSVCLTTVVVLLGSSILLLFKPVSSSAELGVDFSLGANMLMMGPFMELYETGNGSYYSHLVRNLTAFQFGFLGAYVYFIGSVVRAYFTMDLTSNTFVDGAIRMIVASLLALVLSFAFDLLLPHELDVNVSSTAPSTAAPSDVNATTPALPPPSTPSTGEESGETTSPERSGNSEKLLSKQEVPLPARLSLLPLVAFFLGFYPKRTALGIERIVIKLTRGIIPTMSYRALPLSMLAGMSYSHELRLEREGFDNIENLSNADPVDLAIRTCFSYSQLKQWIDQAWLASHLREDYPGFAQRTGITNSEELRCFFSTCDTSHTDGVEQLLAALSADPATVASWRLRLNTLRILLDTNSSRQGSGHDFTERELTPPQVTHPEAATSSPKSQTDR</sequence>
<dbReference type="RefSeq" id="WP_011380220.1">
    <property type="nucleotide sequence ID" value="NC_007614.1"/>
</dbReference>
<evidence type="ECO:0000256" key="1">
    <source>
        <dbReference type="SAM" id="MobiDB-lite"/>
    </source>
</evidence>